<dbReference type="InterPro" id="IPR042070">
    <property type="entry name" value="PucR_C-HTH_sf"/>
</dbReference>
<reference evidence="5 6" key="1">
    <citation type="journal article" date="2019" name="Int. J. Syst. Evol. Microbiol.">
        <title>The Global Catalogue of Microorganisms (GCM) 10K type strain sequencing project: providing services to taxonomists for standard genome sequencing and annotation.</title>
        <authorList>
            <consortium name="The Broad Institute Genomics Platform"/>
            <consortium name="The Broad Institute Genome Sequencing Center for Infectious Disease"/>
            <person name="Wu L."/>
            <person name="Ma J."/>
        </authorList>
    </citation>
    <scope>NUCLEOTIDE SEQUENCE [LARGE SCALE GENOMIC DNA]</scope>
    <source>
        <strain evidence="5 6">JCM 3325</strain>
    </source>
</reference>
<evidence type="ECO:0000313" key="5">
    <source>
        <dbReference type="EMBL" id="GAA2410528.1"/>
    </source>
</evidence>
<evidence type="ECO:0000259" key="4">
    <source>
        <dbReference type="Pfam" id="PF17853"/>
    </source>
</evidence>
<organism evidence="5 6">
    <name type="scientific">Actinomadura vinacea</name>
    <dbReference type="NCBI Taxonomy" id="115336"/>
    <lineage>
        <taxon>Bacteria</taxon>
        <taxon>Bacillati</taxon>
        <taxon>Actinomycetota</taxon>
        <taxon>Actinomycetes</taxon>
        <taxon>Streptosporangiales</taxon>
        <taxon>Thermomonosporaceae</taxon>
        <taxon>Actinomadura</taxon>
    </lineage>
</organism>
<comment type="similarity">
    <text evidence="1">Belongs to the CdaR family.</text>
</comment>
<dbReference type="InterPro" id="IPR051448">
    <property type="entry name" value="CdaR-like_regulators"/>
</dbReference>
<evidence type="ECO:0000256" key="1">
    <source>
        <dbReference type="ARBA" id="ARBA00006754"/>
    </source>
</evidence>
<evidence type="ECO:0008006" key="7">
    <source>
        <dbReference type="Google" id="ProtNLM"/>
    </source>
</evidence>
<protein>
    <recommendedName>
        <fullName evidence="7">PucR family transcriptional regulator</fullName>
    </recommendedName>
</protein>
<feature type="domain" description="RsbT co-antagonist protein RsbRD N-terminal" evidence="3">
    <location>
        <begin position="27"/>
        <end position="165"/>
    </location>
</feature>
<dbReference type="Pfam" id="PF14361">
    <property type="entry name" value="RsbRD_N"/>
    <property type="match status" value="1"/>
</dbReference>
<evidence type="ECO:0000313" key="6">
    <source>
        <dbReference type="Proteomes" id="UP001501231"/>
    </source>
</evidence>
<keyword evidence="6" id="KW-1185">Reference proteome</keyword>
<dbReference type="Pfam" id="PF13556">
    <property type="entry name" value="HTH_30"/>
    <property type="match status" value="1"/>
</dbReference>
<dbReference type="Pfam" id="PF17853">
    <property type="entry name" value="GGDEF_2"/>
    <property type="match status" value="1"/>
</dbReference>
<dbReference type="PANTHER" id="PTHR33744">
    <property type="entry name" value="CARBOHYDRATE DIACID REGULATOR"/>
    <property type="match status" value="1"/>
</dbReference>
<evidence type="ECO:0000259" key="3">
    <source>
        <dbReference type="Pfam" id="PF14361"/>
    </source>
</evidence>
<name>A0ABN3IQV8_9ACTN</name>
<accession>A0ABN3IQV8</accession>
<dbReference type="InterPro" id="IPR025751">
    <property type="entry name" value="RsbRD_N_dom"/>
</dbReference>
<dbReference type="PANTHER" id="PTHR33744:SF1">
    <property type="entry name" value="DNA-BINDING TRANSCRIPTIONAL ACTIVATOR ADER"/>
    <property type="match status" value="1"/>
</dbReference>
<dbReference type="Proteomes" id="UP001501231">
    <property type="component" value="Unassembled WGS sequence"/>
</dbReference>
<gene>
    <name evidence="5" type="ORF">GCM10010191_19290</name>
</gene>
<dbReference type="InterPro" id="IPR025736">
    <property type="entry name" value="PucR_C-HTH_dom"/>
</dbReference>
<proteinExistence type="inferred from homology"/>
<feature type="domain" description="CdaR GGDEF-like" evidence="4">
    <location>
        <begin position="176"/>
        <end position="285"/>
    </location>
</feature>
<dbReference type="EMBL" id="BAAARW010000006">
    <property type="protein sequence ID" value="GAA2410528.1"/>
    <property type="molecule type" value="Genomic_DNA"/>
</dbReference>
<feature type="domain" description="PucR C-terminal helix-turn-helix" evidence="2">
    <location>
        <begin position="331"/>
        <end position="386"/>
    </location>
</feature>
<dbReference type="Gene3D" id="1.10.10.2840">
    <property type="entry name" value="PucR C-terminal helix-turn-helix domain"/>
    <property type="match status" value="1"/>
</dbReference>
<sequence length="410" mass="44394">MDEPRTARHAATVRSIARTLLTERLEELATMAQERLDREEPAYAEMVAAPGVKLAGMRNTLELALTRLAGGPVPDDVARATAEVGRQRAEQGFPLAALMHSFQLDLRTLWEAIIAEGRRRGLTADPEFLDGLLLVWEATEANSVEVVDAYRRTERDLASHRVEVRGRAFGRLVLEGEQDPAVVADASALLGIPAEAPLIVVVAEGVPTKDRALDSCRNLLQSAGYPFHFGYIGDELLGVVNRGRRSSDAVHELLAPLGEWPCGTADVDGLADTPRGVRLARAAIRSDAAPGLRPIRSHWIGAIMSGNEELTGLMAREVLAPLLTLRNHDILIDTLRGYLELGSIAEVAGRTYRHRNTVRTHLQTIETATGLDISIPTDAALLTMATQWLGSTAGRDFLRAGARSARSAAP</sequence>
<dbReference type="RefSeq" id="WP_344588320.1">
    <property type="nucleotide sequence ID" value="NZ_BAAARW010000006.1"/>
</dbReference>
<comment type="caution">
    <text evidence="5">The sequence shown here is derived from an EMBL/GenBank/DDBJ whole genome shotgun (WGS) entry which is preliminary data.</text>
</comment>
<dbReference type="InterPro" id="IPR041522">
    <property type="entry name" value="CdaR_GGDEF"/>
</dbReference>
<evidence type="ECO:0000259" key="2">
    <source>
        <dbReference type="Pfam" id="PF13556"/>
    </source>
</evidence>